<reference evidence="1 2" key="1">
    <citation type="journal article" date="2020" name="Nat. Commun.">
        <title>Genome of Tripterygium wilfordii and identification of cytochrome P450 involved in triptolide biosynthesis.</title>
        <authorList>
            <person name="Tu L."/>
            <person name="Su P."/>
            <person name="Zhang Z."/>
            <person name="Gao L."/>
            <person name="Wang J."/>
            <person name="Hu T."/>
            <person name="Zhou J."/>
            <person name="Zhang Y."/>
            <person name="Zhao Y."/>
            <person name="Liu Y."/>
            <person name="Song Y."/>
            <person name="Tong Y."/>
            <person name="Lu Y."/>
            <person name="Yang J."/>
            <person name="Xu C."/>
            <person name="Jia M."/>
            <person name="Peters R.J."/>
            <person name="Huang L."/>
            <person name="Gao W."/>
        </authorList>
    </citation>
    <scope>NUCLEOTIDE SEQUENCE [LARGE SCALE GENOMIC DNA]</scope>
    <source>
        <strain evidence="2">cv. XIE 37</strain>
        <tissue evidence="1">Leaf</tissue>
    </source>
</reference>
<organism evidence="1 2">
    <name type="scientific">Tripterygium wilfordii</name>
    <name type="common">Thunder God vine</name>
    <dbReference type="NCBI Taxonomy" id="458696"/>
    <lineage>
        <taxon>Eukaryota</taxon>
        <taxon>Viridiplantae</taxon>
        <taxon>Streptophyta</taxon>
        <taxon>Embryophyta</taxon>
        <taxon>Tracheophyta</taxon>
        <taxon>Spermatophyta</taxon>
        <taxon>Magnoliopsida</taxon>
        <taxon>eudicotyledons</taxon>
        <taxon>Gunneridae</taxon>
        <taxon>Pentapetalae</taxon>
        <taxon>rosids</taxon>
        <taxon>fabids</taxon>
        <taxon>Celastrales</taxon>
        <taxon>Celastraceae</taxon>
        <taxon>Tripterygium</taxon>
    </lineage>
</organism>
<evidence type="ECO:0000313" key="2">
    <source>
        <dbReference type="Proteomes" id="UP000593562"/>
    </source>
</evidence>
<accession>A0A7J7DB80</accession>
<keyword evidence="2" id="KW-1185">Reference proteome</keyword>
<protein>
    <submittedName>
        <fullName evidence="1">Uncharacterized protein</fullName>
    </submittedName>
</protein>
<comment type="caution">
    <text evidence="1">The sequence shown here is derived from an EMBL/GenBank/DDBJ whole genome shotgun (WGS) entry which is preliminary data.</text>
</comment>
<dbReference type="InParanoid" id="A0A7J7DB80"/>
<dbReference type="EMBL" id="JAAARO010000008">
    <property type="protein sequence ID" value="KAF5743519.1"/>
    <property type="molecule type" value="Genomic_DNA"/>
</dbReference>
<name>A0A7J7DB80_TRIWF</name>
<dbReference type="Proteomes" id="UP000593562">
    <property type="component" value="Unassembled WGS sequence"/>
</dbReference>
<gene>
    <name evidence="1" type="ORF">HS088_TW08G00103</name>
</gene>
<sequence length="84" mass="9387">MLSLFSFSSSSYSPSLYAISSEALNLEENLGNLSIDKLPFQISWLPGSNLRFHRTIGSGSARRIFTDYSSDSVQLHFPVLLRSK</sequence>
<proteinExistence type="predicted"/>
<evidence type="ECO:0000313" key="1">
    <source>
        <dbReference type="EMBL" id="KAF5743519.1"/>
    </source>
</evidence>
<dbReference type="AlphaFoldDB" id="A0A7J7DB80"/>